<dbReference type="AlphaFoldDB" id="A0A2V4MWS8"/>
<feature type="compositionally biased region" description="Low complexity" evidence="6">
    <location>
        <begin position="47"/>
        <end position="57"/>
    </location>
</feature>
<dbReference type="PANTHER" id="PTHR18895">
    <property type="entry name" value="HEMK METHYLTRANSFERASE"/>
    <property type="match status" value="1"/>
</dbReference>
<dbReference type="InterPro" id="IPR007848">
    <property type="entry name" value="Small_mtfrase_dom"/>
</dbReference>
<sequence>MPRQPSRSTSWSIASCPRSRSSPRPAARTTPKATSWPWASPSPSPTPSASSSTPPTSCDRLAPVPDIVATLRAAGCVFAEEEAELILAAADTPEQLAAMVGRRAAGEPLEQVVGWAEFCGLRIAVDPGVFVPRRRTEFLVEQAREVTPVGAVVVDLCCGTGALGRALSAAAPVGALHAADLDPAAVACARRNLAEAATVHQGDLFDALPAELRGRVDVLLANVPYVPTAEIALLPTEARDHEARLALDGGSDGLAVLRRVAAGAGDWLRPGGHLLFETSERQVARAVAVVTTAGLTATVAVDEDLDATVVLAAR</sequence>
<evidence type="ECO:0000256" key="3">
    <source>
        <dbReference type="ARBA" id="ARBA00022679"/>
    </source>
</evidence>
<keyword evidence="9" id="KW-1185">Reference proteome</keyword>
<feature type="compositionally biased region" description="Polar residues" evidence="6">
    <location>
        <begin position="1"/>
        <end position="13"/>
    </location>
</feature>
<dbReference type="Gene3D" id="3.40.50.150">
    <property type="entry name" value="Vaccinia Virus protein VP39"/>
    <property type="match status" value="1"/>
</dbReference>
<keyword evidence="2" id="KW-0489">Methyltransferase</keyword>
<dbReference type="InterPro" id="IPR029063">
    <property type="entry name" value="SAM-dependent_MTases_sf"/>
</dbReference>
<evidence type="ECO:0000256" key="4">
    <source>
        <dbReference type="ARBA" id="ARBA00022691"/>
    </source>
</evidence>
<dbReference type="InterPro" id="IPR004556">
    <property type="entry name" value="HemK-like"/>
</dbReference>
<feature type="domain" description="Methyltransferase small" evidence="7">
    <location>
        <begin position="122"/>
        <end position="230"/>
    </location>
</feature>
<evidence type="ECO:0000256" key="2">
    <source>
        <dbReference type="ARBA" id="ARBA00022603"/>
    </source>
</evidence>
<accession>A0A2V4MWS8</accession>
<dbReference type="InterPro" id="IPR022446">
    <property type="entry name" value="MeTrfrase_put"/>
</dbReference>
<dbReference type="Pfam" id="PF05175">
    <property type="entry name" value="MTS"/>
    <property type="match status" value="1"/>
</dbReference>
<evidence type="ECO:0000313" key="8">
    <source>
        <dbReference type="EMBL" id="PYC73952.1"/>
    </source>
</evidence>
<dbReference type="NCBIfam" id="TIGR03704">
    <property type="entry name" value="PrmC_rel_meth"/>
    <property type="match status" value="1"/>
</dbReference>
<organism evidence="8 9">
    <name type="scientific">Streptomyces tateyamensis</name>
    <dbReference type="NCBI Taxonomy" id="565073"/>
    <lineage>
        <taxon>Bacteria</taxon>
        <taxon>Bacillati</taxon>
        <taxon>Actinomycetota</taxon>
        <taxon>Actinomycetes</taxon>
        <taxon>Kitasatosporales</taxon>
        <taxon>Streptomycetaceae</taxon>
        <taxon>Streptomyces</taxon>
    </lineage>
</organism>
<dbReference type="Gene3D" id="1.10.8.10">
    <property type="entry name" value="DNA helicase RuvA subunit, C-terminal domain"/>
    <property type="match status" value="1"/>
</dbReference>
<proteinExistence type="predicted"/>
<feature type="compositionally biased region" description="Low complexity" evidence="6">
    <location>
        <begin position="14"/>
        <end position="39"/>
    </location>
</feature>
<feature type="region of interest" description="Disordered" evidence="6">
    <location>
        <begin position="1"/>
        <end position="58"/>
    </location>
</feature>
<dbReference type="GO" id="GO:0032259">
    <property type="term" value="P:methylation"/>
    <property type="evidence" value="ECO:0007669"/>
    <property type="project" value="UniProtKB-KW"/>
</dbReference>
<evidence type="ECO:0000256" key="6">
    <source>
        <dbReference type="SAM" id="MobiDB-lite"/>
    </source>
</evidence>
<comment type="catalytic activity">
    <reaction evidence="5">
        <text>L-glutaminyl-[peptide chain release factor] + S-adenosyl-L-methionine = N(5)-methyl-L-glutaminyl-[peptide chain release factor] + S-adenosyl-L-homocysteine + H(+)</text>
        <dbReference type="Rhea" id="RHEA:42896"/>
        <dbReference type="Rhea" id="RHEA-COMP:10271"/>
        <dbReference type="Rhea" id="RHEA-COMP:10272"/>
        <dbReference type="ChEBI" id="CHEBI:15378"/>
        <dbReference type="ChEBI" id="CHEBI:30011"/>
        <dbReference type="ChEBI" id="CHEBI:57856"/>
        <dbReference type="ChEBI" id="CHEBI:59789"/>
        <dbReference type="ChEBI" id="CHEBI:61891"/>
        <dbReference type="EC" id="2.1.1.297"/>
    </reaction>
</comment>
<evidence type="ECO:0000256" key="1">
    <source>
        <dbReference type="ARBA" id="ARBA00012771"/>
    </source>
</evidence>
<dbReference type="InterPro" id="IPR050320">
    <property type="entry name" value="N5-glutamine_MTase"/>
</dbReference>
<dbReference type="NCBIfam" id="TIGR00536">
    <property type="entry name" value="hemK_fam"/>
    <property type="match status" value="1"/>
</dbReference>
<dbReference type="EC" id="2.1.1.297" evidence="1"/>
<evidence type="ECO:0000259" key="7">
    <source>
        <dbReference type="Pfam" id="PF05175"/>
    </source>
</evidence>
<dbReference type="Proteomes" id="UP000248039">
    <property type="component" value="Unassembled WGS sequence"/>
</dbReference>
<keyword evidence="3" id="KW-0808">Transferase</keyword>
<name>A0A2V4MWS8_9ACTN</name>
<dbReference type="EMBL" id="PYBW01000097">
    <property type="protein sequence ID" value="PYC73952.1"/>
    <property type="molecule type" value="Genomic_DNA"/>
</dbReference>
<evidence type="ECO:0000313" key="9">
    <source>
        <dbReference type="Proteomes" id="UP000248039"/>
    </source>
</evidence>
<dbReference type="OrthoDB" id="9800643at2"/>
<dbReference type="GO" id="GO:0102559">
    <property type="term" value="F:peptide chain release factor N(5)-glutamine methyltransferase activity"/>
    <property type="evidence" value="ECO:0007669"/>
    <property type="project" value="UniProtKB-EC"/>
</dbReference>
<reference evidence="8 9" key="1">
    <citation type="submission" date="2018-03" db="EMBL/GenBank/DDBJ databases">
        <title>Bioinformatic expansion and discovery of thiopeptide antibiotics.</title>
        <authorList>
            <person name="Schwalen C.J."/>
            <person name="Hudson G.A."/>
            <person name="Mitchell D.A."/>
        </authorList>
    </citation>
    <scope>NUCLEOTIDE SEQUENCE [LARGE SCALE GENOMIC DNA]</scope>
    <source>
        <strain evidence="8 9">ATCC 21389</strain>
    </source>
</reference>
<dbReference type="CDD" id="cd02440">
    <property type="entry name" value="AdoMet_MTases"/>
    <property type="match status" value="1"/>
</dbReference>
<dbReference type="SUPFAM" id="SSF53335">
    <property type="entry name" value="S-adenosyl-L-methionine-dependent methyltransferases"/>
    <property type="match status" value="1"/>
</dbReference>
<gene>
    <name evidence="8" type="ORF">C7C46_24350</name>
</gene>
<protein>
    <recommendedName>
        <fullName evidence="1">peptide chain release factor N(5)-glutamine methyltransferase</fullName>
        <ecNumber evidence="1">2.1.1.297</ecNumber>
    </recommendedName>
</protein>
<dbReference type="PANTHER" id="PTHR18895:SF74">
    <property type="entry name" value="MTRF1L RELEASE FACTOR GLUTAMINE METHYLTRANSFERASE"/>
    <property type="match status" value="1"/>
</dbReference>
<keyword evidence="4" id="KW-0949">S-adenosyl-L-methionine</keyword>
<evidence type="ECO:0000256" key="5">
    <source>
        <dbReference type="ARBA" id="ARBA00048391"/>
    </source>
</evidence>
<comment type="caution">
    <text evidence="8">The sequence shown here is derived from an EMBL/GenBank/DDBJ whole genome shotgun (WGS) entry which is preliminary data.</text>
</comment>